<keyword evidence="7 14" id="KW-0812">Transmembrane</keyword>
<dbReference type="EMBL" id="CP013276">
    <property type="protein sequence ID" value="APF32561.1"/>
    <property type="molecule type" value="Genomic_DNA"/>
</dbReference>
<evidence type="ECO:0000256" key="4">
    <source>
        <dbReference type="ARBA" id="ARBA00022475"/>
    </source>
</evidence>
<dbReference type="Gene3D" id="6.10.340.10">
    <property type="match status" value="1"/>
</dbReference>
<proteinExistence type="predicted"/>
<keyword evidence="10" id="KW-0067">ATP-binding</keyword>
<evidence type="ECO:0000256" key="2">
    <source>
        <dbReference type="ARBA" id="ARBA00004651"/>
    </source>
</evidence>
<feature type="transmembrane region" description="Helical" evidence="14">
    <location>
        <begin position="109"/>
        <end position="128"/>
    </location>
</feature>
<dbReference type="CDD" id="cd00082">
    <property type="entry name" value="HisKA"/>
    <property type="match status" value="1"/>
</dbReference>
<evidence type="ECO:0000256" key="11">
    <source>
        <dbReference type="ARBA" id="ARBA00022989"/>
    </source>
</evidence>
<dbReference type="Gene3D" id="3.30.565.10">
    <property type="entry name" value="Histidine kinase-like ATPase, C-terminal domain"/>
    <property type="match status" value="1"/>
</dbReference>
<dbReference type="PROSITE" id="PS50109">
    <property type="entry name" value="HIS_KIN"/>
    <property type="match status" value="1"/>
</dbReference>
<reference evidence="18 19" key="2">
    <citation type="submission" date="2019-04" db="EMBL/GenBank/DDBJ databases">
        <authorList>
            <person name="Patino-Navarrete R."/>
            <person name="Patino Navarrete R."/>
        </authorList>
    </citation>
    <scope>NUCLEOTIDE SEQUENCE [LARGE SCALE GENOMIC DNA]</scope>
    <source>
        <strain evidence="18">Bacillus thuringiensis strain AR23</strain>
    </source>
</reference>
<dbReference type="InterPro" id="IPR004358">
    <property type="entry name" value="Sig_transdc_His_kin-like_C"/>
</dbReference>
<gene>
    <name evidence="18" type="primary">phoR_16</name>
    <name evidence="17" type="ORF">ATN07_29075</name>
    <name evidence="18" type="ORF">BTAR23_AR23_05842</name>
</gene>
<dbReference type="Proteomes" id="UP000508034">
    <property type="component" value="Unassembled WGS sequence"/>
</dbReference>
<evidence type="ECO:0000256" key="6">
    <source>
        <dbReference type="ARBA" id="ARBA00022679"/>
    </source>
</evidence>
<sequence length="410" mass="47318">MINREIKINILTLALISFLFIIYQVITVHILYDHLKNDYITIWSEITGKLVAQNPENEYEIIQALTNDTANKKDYSSDGEMLLNQYGLSAELDSRLFPYLNKHISQNNINMFLGAIGFSLILIFLNYLQYKSFFLKIRNVTAAANKIIEGNYTIDIKENREGDLAKLANSFHKLKNVIRKSMHNLMEEKQFLIQTLQDISHQLKTPLSTLTVNNDILLQDKLNEQQYHFLHNNEVQISRISFLIQNLLKVSKIDARAILFEKENSDIIDTIYEVIASLNSKLDKKNMNIHLKTNEKISLLHDSIWMQEALLNILKNSIEHSNDNSSIYIEVTNSPIHTEIIIQDFGEGIASEDLPYIFDRFYKAKNSKKEGSIGIGLALAKSIIEAHHGFIKVESQKHSFTKFTITFMKY</sequence>
<dbReference type="SUPFAM" id="SSF47384">
    <property type="entry name" value="Homodimeric domain of signal transducing histidine kinase"/>
    <property type="match status" value="1"/>
</dbReference>
<dbReference type="InterPro" id="IPR003660">
    <property type="entry name" value="HAMP_dom"/>
</dbReference>
<dbReference type="Pfam" id="PF02518">
    <property type="entry name" value="HATPase_c"/>
    <property type="match status" value="1"/>
</dbReference>
<dbReference type="GO" id="GO:0000155">
    <property type="term" value="F:phosphorelay sensor kinase activity"/>
    <property type="evidence" value="ECO:0007669"/>
    <property type="project" value="InterPro"/>
</dbReference>
<dbReference type="EC" id="2.7.13.3" evidence="3"/>
<dbReference type="FunFam" id="3.30.565.10:FF:000006">
    <property type="entry name" value="Sensor histidine kinase WalK"/>
    <property type="match status" value="1"/>
</dbReference>
<dbReference type="InterPro" id="IPR003661">
    <property type="entry name" value="HisK_dim/P_dom"/>
</dbReference>
<evidence type="ECO:0000256" key="12">
    <source>
        <dbReference type="ARBA" id="ARBA00023012"/>
    </source>
</evidence>
<evidence type="ECO:0000256" key="14">
    <source>
        <dbReference type="SAM" id="Phobius"/>
    </source>
</evidence>
<protein>
    <recommendedName>
        <fullName evidence="3">histidine kinase</fullName>
        <ecNumber evidence="3">2.7.13.3</ecNumber>
    </recommendedName>
</protein>
<comment type="subcellular location">
    <subcellularLocation>
        <location evidence="2">Cell membrane</location>
        <topology evidence="2">Multi-pass membrane protein</topology>
    </subcellularLocation>
</comment>
<dbReference type="RefSeq" id="WP_000610358.1">
    <property type="nucleotide sequence ID" value="NZ_CAAKHA010000028.1"/>
</dbReference>
<evidence type="ECO:0000313" key="17">
    <source>
        <dbReference type="EMBL" id="APF32561.1"/>
    </source>
</evidence>
<dbReference type="SUPFAM" id="SSF55874">
    <property type="entry name" value="ATPase domain of HSP90 chaperone/DNA topoisomerase II/histidine kinase"/>
    <property type="match status" value="1"/>
</dbReference>
<keyword evidence="17" id="KW-0614">Plasmid</keyword>
<evidence type="ECO:0000256" key="1">
    <source>
        <dbReference type="ARBA" id="ARBA00000085"/>
    </source>
</evidence>
<dbReference type="CDD" id="cd06225">
    <property type="entry name" value="HAMP"/>
    <property type="match status" value="1"/>
</dbReference>
<dbReference type="PROSITE" id="PS50885">
    <property type="entry name" value="HAMP"/>
    <property type="match status" value="1"/>
</dbReference>
<keyword evidence="8" id="KW-0547">Nucleotide-binding</keyword>
<dbReference type="PANTHER" id="PTHR45528">
    <property type="entry name" value="SENSOR HISTIDINE KINASE CPXA"/>
    <property type="match status" value="1"/>
</dbReference>
<evidence type="ECO:0000313" key="18">
    <source>
        <dbReference type="EMBL" id="VIJ07744.1"/>
    </source>
</evidence>
<dbReference type="SMART" id="SM00388">
    <property type="entry name" value="HisKA"/>
    <property type="match status" value="1"/>
</dbReference>
<evidence type="ECO:0000259" key="15">
    <source>
        <dbReference type="PROSITE" id="PS50109"/>
    </source>
</evidence>
<feature type="transmembrane region" description="Helical" evidence="14">
    <location>
        <begin position="12"/>
        <end position="32"/>
    </location>
</feature>
<evidence type="ECO:0000313" key="19">
    <source>
        <dbReference type="Proteomes" id="UP000508034"/>
    </source>
</evidence>
<evidence type="ECO:0000259" key="16">
    <source>
        <dbReference type="PROSITE" id="PS50885"/>
    </source>
</evidence>
<dbReference type="InterPro" id="IPR036890">
    <property type="entry name" value="HATPase_C_sf"/>
</dbReference>
<dbReference type="PRINTS" id="PR00344">
    <property type="entry name" value="BCTRLSENSOR"/>
</dbReference>
<keyword evidence="6" id="KW-0808">Transferase</keyword>
<feature type="domain" description="HAMP" evidence="16">
    <location>
        <begin position="131"/>
        <end position="183"/>
    </location>
</feature>
<evidence type="ECO:0000256" key="13">
    <source>
        <dbReference type="ARBA" id="ARBA00023136"/>
    </source>
</evidence>
<evidence type="ECO:0000256" key="5">
    <source>
        <dbReference type="ARBA" id="ARBA00022553"/>
    </source>
</evidence>
<geneLocation type="plasmid" evidence="17">
    <name>pAM65-52-1-360K</name>
</geneLocation>
<comment type="catalytic activity">
    <reaction evidence="1">
        <text>ATP + protein L-histidine = ADP + protein N-phospho-L-histidine.</text>
        <dbReference type="EC" id="2.7.13.3"/>
    </reaction>
</comment>
<evidence type="ECO:0000256" key="9">
    <source>
        <dbReference type="ARBA" id="ARBA00022777"/>
    </source>
</evidence>
<evidence type="ECO:0000256" key="7">
    <source>
        <dbReference type="ARBA" id="ARBA00022692"/>
    </source>
</evidence>
<evidence type="ECO:0000256" key="10">
    <source>
        <dbReference type="ARBA" id="ARBA00022840"/>
    </source>
</evidence>
<accession>A0A1L2Z0G7</accession>
<dbReference type="Gene3D" id="1.10.287.130">
    <property type="match status" value="1"/>
</dbReference>
<dbReference type="InterPro" id="IPR003594">
    <property type="entry name" value="HATPase_dom"/>
</dbReference>
<reference evidence="17" key="1">
    <citation type="journal article" date="2017" name="Res. Microbiol.">
        <title>Comparative genomics of extrachromosomal elements in Bacillus thuringiensis subsp. israelensis.</title>
        <authorList>
            <person name="Bolotin A."/>
            <person name="Gillis A."/>
            <person name="Sanchis V."/>
            <person name="Nielsen-LeRoux C."/>
            <person name="Mahillon J."/>
            <person name="Lereclus D."/>
            <person name="Sorokin A."/>
        </authorList>
    </citation>
    <scope>NUCLEOTIDE SEQUENCE</scope>
    <source>
        <strain evidence="17">AM65-52</strain>
        <plasmid evidence="17">pAM65-52-1-360K</plasmid>
    </source>
</reference>
<keyword evidence="5" id="KW-0597">Phosphoprotein</keyword>
<evidence type="ECO:0000256" key="3">
    <source>
        <dbReference type="ARBA" id="ARBA00012438"/>
    </source>
</evidence>
<organism evidence="17">
    <name type="scientific">Bacillus thuringiensis subsp. israelensis</name>
    <dbReference type="NCBI Taxonomy" id="1430"/>
    <lineage>
        <taxon>Bacteria</taxon>
        <taxon>Bacillati</taxon>
        <taxon>Bacillota</taxon>
        <taxon>Bacilli</taxon>
        <taxon>Bacillales</taxon>
        <taxon>Bacillaceae</taxon>
        <taxon>Bacillus</taxon>
        <taxon>Bacillus cereus group</taxon>
    </lineage>
</organism>
<evidence type="ECO:0000256" key="8">
    <source>
        <dbReference type="ARBA" id="ARBA00022741"/>
    </source>
</evidence>
<dbReference type="InterPro" id="IPR005467">
    <property type="entry name" value="His_kinase_dom"/>
</dbReference>
<dbReference type="GO" id="GO:0005524">
    <property type="term" value="F:ATP binding"/>
    <property type="evidence" value="ECO:0007669"/>
    <property type="project" value="UniProtKB-KW"/>
</dbReference>
<dbReference type="EMBL" id="CAAKHA010000028">
    <property type="protein sequence ID" value="VIJ07744.1"/>
    <property type="molecule type" value="Genomic_DNA"/>
</dbReference>
<dbReference type="AlphaFoldDB" id="A0A1L2Z0G7"/>
<keyword evidence="13 14" id="KW-0472">Membrane</keyword>
<keyword evidence="12" id="KW-0902">Two-component regulatory system</keyword>
<keyword evidence="11 14" id="KW-1133">Transmembrane helix</keyword>
<dbReference type="PANTHER" id="PTHR45528:SF1">
    <property type="entry name" value="SENSOR HISTIDINE KINASE CPXA"/>
    <property type="match status" value="1"/>
</dbReference>
<keyword evidence="4" id="KW-1003">Cell membrane</keyword>
<dbReference type="InterPro" id="IPR050398">
    <property type="entry name" value="HssS/ArlS-like"/>
</dbReference>
<dbReference type="Pfam" id="PF00512">
    <property type="entry name" value="HisKA"/>
    <property type="match status" value="1"/>
</dbReference>
<name>A0A1L2Z0G7_BACTI</name>
<feature type="domain" description="Histidine kinase" evidence="15">
    <location>
        <begin position="198"/>
        <end position="410"/>
    </location>
</feature>
<dbReference type="InterPro" id="IPR036097">
    <property type="entry name" value="HisK_dim/P_sf"/>
</dbReference>
<keyword evidence="9 17" id="KW-0418">Kinase</keyword>
<dbReference type="GO" id="GO:0005886">
    <property type="term" value="C:plasma membrane"/>
    <property type="evidence" value="ECO:0007669"/>
    <property type="project" value="UniProtKB-SubCell"/>
</dbReference>
<dbReference type="SMART" id="SM00387">
    <property type="entry name" value="HATPase_c"/>
    <property type="match status" value="1"/>
</dbReference>